<feature type="compositionally biased region" description="Low complexity" evidence="2">
    <location>
        <begin position="361"/>
        <end position="370"/>
    </location>
</feature>
<gene>
    <name evidence="3" type="ORF">GPECTOR_10g940</name>
</gene>
<evidence type="ECO:0000313" key="4">
    <source>
        <dbReference type="Proteomes" id="UP000075714"/>
    </source>
</evidence>
<dbReference type="OrthoDB" id="543114at2759"/>
<dbReference type="EMBL" id="LSYV01000011">
    <property type="protein sequence ID" value="KXZ52308.1"/>
    <property type="molecule type" value="Genomic_DNA"/>
</dbReference>
<dbReference type="Gene3D" id="3.80.10.10">
    <property type="entry name" value="Ribonuclease Inhibitor"/>
    <property type="match status" value="1"/>
</dbReference>
<comment type="subcellular location">
    <subcellularLocation>
        <location evidence="1">Cytoplasm</location>
        <location evidence="1">Cytoskeleton</location>
        <location evidence="1">Cilium axoneme</location>
    </subcellularLocation>
</comment>
<comment type="caution">
    <text evidence="3">The sequence shown here is derived from an EMBL/GenBank/DDBJ whole genome shotgun (WGS) entry which is preliminary data.</text>
</comment>
<organism evidence="3 4">
    <name type="scientific">Gonium pectorale</name>
    <name type="common">Green alga</name>
    <dbReference type="NCBI Taxonomy" id="33097"/>
    <lineage>
        <taxon>Eukaryota</taxon>
        <taxon>Viridiplantae</taxon>
        <taxon>Chlorophyta</taxon>
        <taxon>core chlorophytes</taxon>
        <taxon>Chlorophyceae</taxon>
        <taxon>CS clade</taxon>
        <taxon>Chlamydomonadales</taxon>
        <taxon>Volvocaceae</taxon>
        <taxon>Gonium</taxon>
    </lineage>
</organism>
<keyword evidence="4" id="KW-1185">Reference proteome</keyword>
<sequence length="412" mass="40998">MPCRSLAVLLPLGDAPLELSSLHLAGAPLTPPLGKALQPLLTAAAAAPAGKAAASALDALSTSSSSPPPLQLCMYGYDLTHGTAAAVLEQSAAAAAARLHRLELWGCVGWPPRLGATLAACGQLQQLCVSFQSLAGTGPSASAGSGTAAAAAASGGGSALASYSHLAAALTAVHAVKSLGALKQLRSLELRGVAFRGTVPASVARARAVRRHNPKPDASPEDAAEAAGLTPQLLACALFQLTALTSLTVEGLRSTAPLTTALAVMRNLRRLELPDALGPPAELAALARAAPRLTELTLGSVGHGPVMILTDTEERAAAAARRPPEPLPLPPALTALRVAHCRPTLRALRAVRRALEARAAGVGPSAVDGSGSAGAGAGADAGGGGASAVPLALTVPGIELDLPDVDFDPLQV</sequence>
<protein>
    <submittedName>
        <fullName evidence="3">Uncharacterized protein</fullName>
    </submittedName>
</protein>
<evidence type="ECO:0000256" key="2">
    <source>
        <dbReference type="SAM" id="MobiDB-lite"/>
    </source>
</evidence>
<accession>A0A150GRE6</accession>
<feature type="region of interest" description="Disordered" evidence="2">
    <location>
        <begin position="206"/>
        <end position="225"/>
    </location>
</feature>
<dbReference type="GO" id="GO:0005930">
    <property type="term" value="C:axoneme"/>
    <property type="evidence" value="ECO:0007669"/>
    <property type="project" value="UniProtKB-SubCell"/>
</dbReference>
<name>A0A150GRE6_GONPE</name>
<evidence type="ECO:0000313" key="3">
    <source>
        <dbReference type="EMBL" id="KXZ52308.1"/>
    </source>
</evidence>
<dbReference type="InterPro" id="IPR032675">
    <property type="entry name" value="LRR_dom_sf"/>
</dbReference>
<proteinExistence type="predicted"/>
<feature type="region of interest" description="Disordered" evidence="2">
    <location>
        <begin position="361"/>
        <end position="381"/>
    </location>
</feature>
<feature type="compositionally biased region" description="Gly residues" evidence="2">
    <location>
        <begin position="371"/>
        <end position="381"/>
    </location>
</feature>
<dbReference type="SUPFAM" id="SSF52047">
    <property type="entry name" value="RNI-like"/>
    <property type="match status" value="1"/>
</dbReference>
<dbReference type="Proteomes" id="UP000075714">
    <property type="component" value="Unassembled WGS sequence"/>
</dbReference>
<evidence type="ECO:0000256" key="1">
    <source>
        <dbReference type="ARBA" id="ARBA00004430"/>
    </source>
</evidence>
<dbReference type="AlphaFoldDB" id="A0A150GRE6"/>
<reference evidence="4" key="1">
    <citation type="journal article" date="2016" name="Nat. Commun.">
        <title>The Gonium pectorale genome demonstrates co-option of cell cycle regulation during the evolution of multicellularity.</title>
        <authorList>
            <person name="Hanschen E.R."/>
            <person name="Marriage T.N."/>
            <person name="Ferris P.J."/>
            <person name="Hamaji T."/>
            <person name="Toyoda A."/>
            <person name="Fujiyama A."/>
            <person name="Neme R."/>
            <person name="Noguchi H."/>
            <person name="Minakuchi Y."/>
            <person name="Suzuki M."/>
            <person name="Kawai-Toyooka H."/>
            <person name="Smith D.R."/>
            <person name="Sparks H."/>
            <person name="Anderson J."/>
            <person name="Bakaric R."/>
            <person name="Luria V."/>
            <person name="Karger A."/>
            <person name="Kirschner M.W."/>
            <person name="Durand P.M."/>
            <person name="Michod R.E."/>
            <person name="Nozaki H."/>
            <person name="Olson B.J."/>
        </authorList>
    </citation>
    <scope>NUCLEOTIDE SEQUENCE [LARGE SCALE GENOMIC DNA]</scope>
    <source>
        <strain evidence="4">NIES-2863</strain>
    </source>
</reference>